<protein>
    <submittedName>
        <fullName evidence="8">Site-specific DNA-methyltransferase</fullName>
    </submittedName>
</protein>
<gene>
    <name evidence="8" type="ORF">IRY55_09780</name>
</gene>
<evidence type="ECO:0000256" key="2">
    <source>
        <dbReference type="ARBA" id="ARBA00022603"/>
    </source>
</evidence>
<dbReference type="InterPro" id="IPR002052">
    <property type="entry name" value="DNA_methylase_N6_adenine_CS"/>
</dbReference>
<evidence type="ECO:0000256" key="1">
    <source>
        <dbReference type="ARBA" id="ARBA00006594"/>
    </source>
</evidence>
<feature type="domain" description="DNA methylase N-4/N-6" evidence="6">
    <location>
        <begin position="117"/>
        <end position="470"/>
    </location>
</feature>
<dbReference type="PRINTS" id="PR00506">
    <property type="entry name" value="D21N6MTFRASE"/>
</dbReference>
<dbReference type="Pfam" id="PF18273">
    <property type="entry name" value="T3RM_EcoP15I_C"/>
    <property type="match status" value="1"/>
</dbReference>
<keyword evidence="3" id="KW-0808">Transferase</keyword>
<dbReference type="InterPro" id="IPR041405">
    <property type="entry name" value="T3RM_EcoP15I_C"/>
</dbReference>
<evidence type="ECO:0000259" key="7">
    <source>
        <dbReference type="Pfam" id="PF18273"/>
    </source>
</evidence>
<feature type="domain" description="Type III R-M EcoP15I C-terminal" evidence="7">
    <location>
        <begin position="548"/>
        <end position="644"/>
    </location>
</feature>
<keyword evidence="9" id="KW-1185">Reference proteome</keyword>
<dbReference type="Proteomes" id="UP000622653">
    <property type="component" value="Unassembled WGS sequence"/>
</dbReference>
<evidence type="ECO:0000256" key="3">
    <source>
        <dbReference type="ARBA" id="ARBA00022679"/>
    </source>
</evidence>
<dbReference type="GO" id="GO:0009307">
    <property type="term" value="P:DNA restriction-modification system"/>
    <property type="evidence" value="ECO:0007669"/>
    <property type="project" value="UniProtKB-KW"/>
</dbReference>
<keyword evidence="4" id="KW-0949">S-adenosyl-L-methionine</keyword>
<organism evidence="8 9">
    <name type="scientific">Savagea serpentis</name>
    <dbReference type="NCBI Taxonomy" id="2785297"/>
    <lineage>
        <taxon>Bacteria</taxon>
        <taxon>Bacillati</taxon>
        <taxon>Bacillota</taxon>
        <taxon>Bacilli</taxon>
        <taxon>Bacillales</taxon>
        <taxon>Caryophanaceae</taxon>
        <taxon>Savagea</taxon>
    </lineage>
</organism>
<comment type="similarity">
    <text evidence="1">Belongs to the N(4)/N(6)-methyltransferase family.</text>
</comment>
<evidence type="ECO:0000256" key="5">
    <source>
        <dbReference type="ARBA" id="ARBA00022747"/>
    </source>
</evidence>
<dbReference type="InterPro" id="IPR002941">
    <property type="entry name" value="DNA_methylase_N4/N6"/>
</dbReference>
<dbReference type="Gene3D" id="3.40.50.150">
    <property type="entry name" value="Vaccinia Virus protein VP39"/>
    <property type="match status" value="1"/>
</dbReference>
<dbReference type="PROSITE" id="PS00092">
    <property type="entry name" value="N6_MTASE"/>
    <property type="match status" value="1"/>
</dbReference>
<reference evidence="8" key="1">
    <citation type="submission" date="2020-11" db="EMBL/GenBank/DDBJ databases">
        <title>Multidrug resistant novel bacterium Savagea serpentis sp. nov., isolated from the scats of a vine snake (Ahaetulla nasuta).</title>
        <authorList>
            <person name="Venkata Ramana V."/>
            <person name="Vikas Patil S."/>
            <person name="Yogita Lugani V."/>
        </authorList>
    </citation>
    <scope>NUCLEOTIDE SEQUENCE</scope>
    <source>
        <strain evidence="8">SN6</strain>
    </source>
</reference>
<dbReference type="EMBL" id="JADKPV010000005">
    <property type="protein sequence ID" value="MBF4501652.1"/>
    <property type="molecule type" value="Genomic_DNA"/>
</dbReference>
<dbReference type="AlphaFoldDB" id="A0A8J7KCL8"/>
<keyword evidence="2" id="KW-0489">Methyltransferase</keyword>
<dbReference type="Pfam" id="PF01555">
    <property type="entry name" value="N6_N4_Mtase"/>
    <property type="match status" value="1"/>
</dbReference>
<dbReference type="GO" id="GO:0008170">
    <property type="term" value="F:N-methyltransferase activity"/>
    <property type="evidence" value="ECO:0007669"/>
    <property type="project" value="InterPro"/>
</dbReference>
<evidence type="ECO:0000313" key="9">
    <source>
        <dbReference type="Proteomes" id="UP000622653"/>
    </source>
</evidence>
<comment type="caution">
    <text evidence="8">The sequence shown here is derived from an EMBL/GenBank/DDBJ whole genome shotgun (WGS) entry which is preliminary data.</text>
</comment>
<proteinExistence type="inferred from homology"/>
<sequence>MIKNTWDKNENASANKKEITVLKEHFPACFKEDGSFDIERFKEYLSEDINVVNEGYELKFLGKNYARLLVTLETETVIVPNEEHNQKEENKNSENIYITGDNLDGLKHLLKSYAGKVKCIYIDPPYNTGSDGFVYNDNFNFTIEELTEKLSIGEEQAQRILDLTKRGSASHSAWLMFMYPRLQLARDLLSDDGVIFISIDDNEQANLKLLCDEVLGEENFVSLNIHKNNSNKNQTNLIGVSTEYVCCYVKSKDSLDNVKWRVQKKGTRDIHALFSRLKKQGYSNDKILEEVKDMYKRPKYSHLSRWNKVDDKGVFKDADLSRNGGPKDYTIINPHTGEECVIPNRGWGKSYEELLRLQEEDLIYYGDPNTPPGFKDYINSDSPTVVDSFWYFDNSTDTRFLRELFGGDVFDNPKPVEMIQQILEFTTNENDIIVDFFAGSSTTAHAVMNANTLNNHNLKYIMIQLDEEVQKNSFAFESGYKTIDQIGRDRITKCSNIIKDNNEDLKKDLGFKHFILKKPTNDTINKLVEFTPKKDEMIINNTILDEFGVPTVITTWLNNDGYGLTTEAEKILFADYEAYYKDKHLYLVHPELPNEAIEELVVKYETDGSFNPENIVLFGYSFTWTELESLKTNLKRLQDTEKNLRINFDVRY</sequence>
<dbReference type="GO" id="GO:0003677">
    <property type="term" value="F:DNA binding"/>
    <property type="evidence" value="ECO:0007669"/>
    <property type="project" value="InterPro"/>
</dbReference>
<keyword evidence="5" id="KW-0680">Restriction system</keyword>
<evidence type="ECO:0000259" key="6">
    <source>
        <dbReference type="Pfam" id="PF01555"/>
    </source>
</evidence>
<dbReference type="RefSeq" id="WP_194563139.1">
    <property type="nucleotide sequence ID" value="NZ_JADKPV010000005.1"/>
</dbReference>
<accession>A0A8J7KCL8</accession>
<dbReference type="InterPro" id="IPR029063">
    <property type="entry name" value="SAM-dependent_MTases_sf"/>
</dbReference>
<dbReference type="GO" id="GO:0032259">
    <property type="term" value="P:methylation"/>
    <property type="evidence" value="ECO:0007669"/>
    <property type="project" value="UniProtKB-KW"/>
</dbReference>
<dbReference type="PIRSF" id="PIRSF015855">
    <property type="entry name" value="TypeIII_Mtase_mKpnI"/>
    <property type="match status" value="1"/>
</dbReference>
<evidence type="ECO:0000256" key="4">
    <source>
        <dbReference type="ARBA" id="ARBA00022691"/>
    </source>
</evidence>
<name>A0A8J7KCL8_9BACL</name>
<evidence type="ECO:0000313" key="8">
    <source>
        <dbReference type="EMBL" id="MBF4501652.1"/>
    </source>
</evidence>
<dbReference type="InterPro" id="IPR002295">
    <property type="entry name" value="N4/N6-MTase_EcoPI_Mod-like"/>
</dbReference>
<dbReference type="SUPFAM" id="SSF53335">
    <property type="entry name" value="S-adenosyl-L-methionine-dependent methyltransferases"/>
    <property type="match status" value="1"/>
</dbReference>